<feature type="region of interest" description="Disordered" evidence="1">
    <location>
        <begin position="68"/>
        <end position="95"/>
    </location>
</feature>
<dbReference type="InterPro" id="IPR044709">
    <property type="entry name" value="TAN1"/>
</dbReference>
<gene>
    <name evidence="2" type="ORF">CSSPJE1EN2_LOCUS6649</name>
</gene>
<evidence type="ECO:0000313" key="3">
    <source>
        <dbReference type="Proteomes" id="UP001497522"/>
    </source>
</evidence>
<dbReference type="PANTHER" id="PTHR35728">
    <property type="entry name" value="MICROTUBULE-BINDING PROTEIN TANGLED-RELATED"/>
    <property type="match status" value="1"/>
</dbReference>
<keyword evidence="3" id="KW-1185">Reference proteome</keyword>
<accession>A0ABP1AM71</accession>
<reference evidence="2" key="1">
    <citation type="submission" date="2024-03" db="EMBL/GenBank/DDBJ databases">
        <authorList>
            <consortium name="ELIXIR-Norway"/>
            <consortium name="Elixir Norway"/>
        </authorList>
    </citation>
    <scope>NUCLEOTIDE SEQUENCE</scope>
</reference>
<dbReference type="EMBL" id="OZ023714">
    <property type="protein sequence ID" value="CAK9863654.1"/>
    <property type="molecule type" value="Genomic_DNA"/>
</dbReference>
<dbReference type="Proteomes" id="UP001497522">
    <property type="component" value="Chromosome 13"/>
</dbReference>
<evidence type="ECO:0000313" key="2">
    <source>
        <dbReference type="EMBL" id="CAK9863654.1"/>
    </source>
</evidence>
<sequence>MEFEMKGLTAGAGAVAATRVPVLIQTAFKVDQVVASLEEMQCTIAGSLRQRRNRPRSSIKRTRYERLNEAKGKKKIEATSWEEEQEEPNHHHSSLMLDPGAWRNWSPAAKEVHDVVMEILIASRFVKKLATFVAADATLHKESSRSTCSDLHRFKILFPREEAPATKACFSSRAQAAAATTHDRPLLLKEVQLVSPSPPTLLLKKHHGPSSALDRYDQREKHLQQQQIGLCSALLGGAPFKGLCKARLGWTMFMTRQIVTNKLCNVPEATMTQIETSNCKPWKPRYSCKGMMPRSSSSSSSSSFPAANLHMGDQAGHKLCAANLHMGNQVRHKLCDKQSAQQSIKGPGPDTTKLVMDDPSPKMNQQLKLQQPDQRNNKLQGMIRMLHRSHSMSSSSSSATRVKTSVQPSMQISQVVADLVNGKQNNAHLTTTGSHKTSGMWLLRSWSGQSLLHRSSSVKTTSGFSGLLKRVKSWVHSQSMKPLRQGQELKLAT</sequence>
<name>A0ABP1AM71_9BRYO</name>
<feature type="compositionally biased region" description="Basic and acidic residues" evidence="1">
    <location>
        <begin position="68"/>
        <end position="77"/>
    </location>
</feature>
<evidence type="ECO:0000256" key="1">
    <source>
        <dbReference type="SAM" id="MobiDB-lite"/>
    </source>
</evidence>
<proteinExistence type="predicted"/>
<organism evidence="2 3">
    <name type="scientific">Sphagnum jensenii</name>
    <dbReference type="NCBI Taxonomy" id="128206"/>
    <lineage>
        <taxon>Eukaryota</taxon>
        <taxon>Viridiplantae</taxon>
        <taxon>Streptophyta</taxon>
        <taxon>Embryophyta</taxon>
        <taxon>Bryophyta</taxon>
        <taxon>Sphagnophytina</taxon>
        <taxon>Sphagnopsida</taxon>
        <taxon>Sphagnales</taxon>
        <taxon>Sphagnaceae</taxon>
        <taxon>Sphagnum</taxon>
    </lineage>
</organism>
<dbReference type="PANTHER" id="PTHR35728:SF1">
    <property type="entry name" value="MICROTUBULE-BINDING PROTEIN TANGLED-RELATED"/>
    <property type="match status" value="1"/>
</dbReference>
<protein>
    <submittedName>
        <fullName evidence="2">Uncharacterized protein</fullName>
    </submittedName>
</protein>